<reference evidence="1" key="1">
    <citation type="submission" date="2019-06" db="EMBL/GenBank/DDBJ databases">
        <title>Complete genome sequence of Methylogaea oryzae strain JCM16910.</title>
        <authorList>
            <person name="Asakawa S."/>
        </authorList>
    </citation>
    <scope>NUCLEOTIDE SEQUENCE</scope>
    <source>
        <strain evidence="1">E10</strain>
    </source>
</reference>
<keyword evidence="2" id="KW-1185">Reference proteome</keyword>
<evidence type="ECO:0000313" key="1">
    <source>
        <dbReference type="EMBL" id="BBL72790.1"/>
    </source>
</evidence>
<protein>
    <submittedName>
        <fullName evidence="1">Uncharacterized protein</fullName>
    </submittedName>
</protein>
<dbReference type="RefSeq" id="WP_156302232.1">
    <property type="nucleotide sequence ID" value="NZ_AP019782.1"/>
</dbReference>
<dbReference type="KEGG" id="moz:MoryE10_33960"/>
<sequence length="74" mass="8255">MDKQATGQALDLDHLHRELVQTTAALYVHETSSWFSYRIAERIALLGKPVADVTLGELAAFMEEERAAVDRQVA</sequence>
<accession>A0A8D4VV31</accession>
<dbReference type="Proteomes" id="UP000824988">
    <property type="component" value="Chromosome"/>
</dbReference>
<evidence type="ECO:0000313" key="2">
    <source>
        <dbReference type="Proteomes" id="UP000824988"/>
    </source>
</evidence>
<name>A0A8D4VV31_9GAMM</name>
<dbReference type="EMBL" id="AP019782">
    <property type="protein sequence ID" value="BBL72790.1"/>
    <property type="molecule type" value="Genomic_DNA"/>
</dbReference>
<gene>
    <name evidence="1" type="ORF">MoryE10_33960</name>
</gene>
<proteinExistence type="predicted"/>
<dbReference type="AlphaFoldDB" id="A0A8D4VV31"/>
<organism evidence="1 2">
    <name type="scientific">Methylogaea oryzae</name>
    <dbReference type="NCBI Taxonomy" id="1295382"/>
    <lineage>
        <taxon>Bacteria</taxon>
        <taxon>Pseudomonadati</taxon>
        <taxon>Pseudomonadota</taxon>
        <taxon>Gammaproteobacteria</taxon>
        <taxon>Methylococcales</taxon>
        <taxon>Methylococcaceae</taxon>
        <taxon>Methylogaea</taxon>
    </lineage>
</organism>